<evidence type="ECO:0000313" key="14">
    <source>
        <dbReference type="EMBL" id="DBA22747.1"/>
    </source>
</evidence>
<evidence type="ECO:0000256" key="7">
    <source>
        <dbReference type="ARBA" id="ARBA00023040"/>
    </source>
</evidence>
<dbReference type="Pfam" id="PF13853">
    <property type="entry name" value="7tm_4"/>
    <property type="match status" value="1"/>
</dbReference>
<keyword evidence="5 12" id="KW-0552">Olfaction</keyword>
<dbReference type="Gene3D" id="1.20.1070.10">
    <property type="entry name" value="Rhodopsin 7-helix transmembrane proteins"/>
    <property type="match status" value="1"/>
</dbReference>
<organism evidence="14 15">
    <name type="scientific">Pyxicephalus adspersus</name>
    <name type="common">African bullfrog</name>
    <dbReference type="NCBI Taxonomy" id="30357"/>
    <lineage>
        <taxon>Eukaryota</taxon>
        <taxon>Metazoa</taxon>
        <taxon>Chordata</taxon>
        <taxon>Craniata</taxon>
        <taxon>Vertebrata</taxon>
        <taxon>Euteleostomi</taxon>
        <taxon>Amphibia</taxon>
        <taxon>Batrachia</taxon>
        <taxon>Anura</taxon>
        <taxon>Neobatrachia</taxon>
        <taxon>Ranoidea</taxon>
        <taxon>Pyxicephalidae</taxon>
        <taxon>Pyxicephalinae</taxon>
        <taxon>Pyxicephalus</taxon>
    </lineage>
</organism>
<evidence type="ECO:0000256" key="2">
    <source>
        <dbReference type="ARBA" id="ARBA00022475"/>
    </source>
</evidence>
<feature type="transmembrane region" description="Helical" evidence="12">
    <location>
        <begin position="25"/>
        <end position="49"/>
    </location>
</feature>
<protein>
    <recommendedName>
        <fullName evidence="12">Olfactory receptor</fullName>
    </recommendedName>
</protein>
<proteinExistence type="inferred from homology"/>
<dbReference type="PANTHER" id="PTHR26452">
    <property type="entry name" value="OLFACTORY RECEPTOR"/>
    <property type="match status" value="1"/>
</dbReference>
<feature type="transmembrane region" description="Helical" evidence="12">
    <location>
        <begin position="197"/>
        <end position="221"/>
    </location>
</feature>
<evidence type="ECO:0000256" key="4">
    <source>
        <dbReference type="ARBA" id="ARBA00022692"/>
    </source>
</evidence>
<keyword evidence="10 11" id="KW-0807">Transducer</keyword>
<evidence type="ECO:0000256" key="5">
    <source>
        <dbReference type="ARBA" id="ARBA00022725"/>
    </source>
</evidence>
<evidence type="ECO:0000256" key="3">
    <source>
        <dbReference type="ARBA" id="ARBA00022606"/>
    </source>
</evidence>
<dbReference type="InterPro" id="IPR000276">
    <property type="entry name" value="GPCR_Rhodpsn"/>
</dbReference>
<dbReference type="InterPro" id="IPR050516">
    <property type="entry name" value="Olfactory_GPCR"/>
</dbReference>
<evidence type="ECO:0000256" key="11">
    <source>
        <dbReference type="RuleBase" id="RU000688"/>
    </source>
</evidence>
<dbReference type="InterPro" id="IPR017452">
    <property type="entry name" value="GPCR_Rhodpsn_7TM"/>
</dbReference>
<evidence type="ECO:0000313" key="15">
    <source>
        <dbReference type="Proteomes" id="UP001181693"/>
    </source>
</evidence>
<comment type="caution">
    <text evidence="14">The sequence shown here is derived from an EMBL/GenBank/DDBJ whole genome shotgun (WGS) entry which is preliminary data.</text>
</comment>
<reference evidence="14" key="1">
    <citation type="thesis" date="2020" institute="ProQuest LLC" country="789 East Eisenhower Parkway, Ann Arbor, MI, USA">
        <title>Comparative Genomics and Chromosome Evolution.</title>
        <authorList>
            <person name="Mudd A.B."/>
        </authorList>
    </citation>
    <scope>NUCLEOTIDE SEQUENCE</scope>
    <source>
        <strain evidence="14">1538</strain>
        <tissue evidence="14">Blood</tissue>
    </source>
</reference>
<keyword evidence="2 12" id="KW-1003">Cell membrane</keyword>
<evidence type="ECO:0000256" key="1">
    <source>
        <dbReference type="ARBA" id="ARBA00004651"/>
    </source>
</evidence>
<evidence type="ECO:0000259" key="13">
    <source>
        <dbReference type="PROSITE" id="PS50262"/>
    </source>
</evidence>
<evidence type="ECO:0000256" key="9">
    <source>
        <dbReference type="ARBA" id="ARBA00023170"/>
    </source>
</evidence>
<dbReference type="Proteomes" id="UP001181693">
    <property type="component" value="Unassembled WGS sequence"/>
</dbReference>
<keyword evidence="3 12" id="KW-0716">Sensory transduction</keyword>
<accession>A0AAV3AIR5</accession>
<keyword evidence="7 11" id="KW-0297">G-protein coupled receptor</keyword>
<dbReference type="GO" id="GO:0004984">
    <property type="term" value="F:olfactory receptor activity"/>
    <property type="evidence" value="ECO:0007669"/>
    <property type="project" value="InterPro"/>
</dbReference>
<dbReference type="AlphaFoldDB" id="A0AAV3AIR5"/>
<name>A0AAV3AIR5_PYXAD</name>
<feature type="transmembrane region" description="Helical" evidence="12">
    <location>
        <begin position="61"/>
        <end position="82"/>
    </location>
</feature>
<feature type="transmembrane region" description="Helical" evidence="12">
    <location>
        <begin position="242"/>
        <end position="261"/>
    </location>
</feature>
<comment type="subcellular location">
    <subcellularLocation>
        <location evidence="1 12">Cell membrane</location>
        <topology evidence="1 12">Multi-pass membrane protein</topology>
    </subcellularLocation>
</comment>
<evidence type="ECO:0000256" key="6">
    <source>
        <dbReference type="ARBA" id="ARBA00022989"/>
    </source>
</evidence>
<sequence length="308" mass="34846">MGEGNETQLNEFILLGFSDVREIQLVLFAIFLVIYILTFTQHAAIIIVIRLDYHLHTPMYFYLNNLSFLEITYVTVTVPKMLSSLLTRSKTISIPACFSQLYLFFVLGTTECYLLTTMAYDRYLAICSPLQYNGIMNRQACIKFAGGCWVAGIFSPLIPTIFIFQLPFCGSNIINHFFCDSPPLLRLSCQNINTIEVINFILGSFILIISFPLTMVSYINIVSTILKIPSADGRKKAFSTCASHLIIVSIFYGTTIFTYVRPRTINALNFNKSVSLVYSVITPMVNPVIYTLRNNDIKQALKKAVSFK</sequence>
<keyword evidence="15" id="KW-1185">Reference proteome</keyword>
<feature type="transmembrane region" description="Helical" evidence="12">
    <location>
        <begin position="102"/>
        <end position="120"/>
    </location>
</feature>
<dbReference type="PROSITE" id="PS50262">
    <property type="entry name" value="G_PROTEIN_RECEP_F1_2"/>
    <property type="match status" value="1"/>
</dbReference>
<gene>
    <name evidence="14" type="ORF">GDO54_013756</name>
</gene>
<keyword evidence="6 12" id="KW-1133">Transmembrane helix</keyword>
<evidence type="ECO:0000256" key="12">
    <source>
        <dbReference type="RuleBase" id="RU363047"/>
    </source>
</evidence>
<keyword evidence="8 12" id="KW-0472">Membrane</keyword>
<dbReference type="InterPro" id="IPR000725">
    <property type="entry name" value="Olfact_rcpt"/>
</dbReference>
<keyword evidence="4 11" id="KW-0812">Transmembrane</keyword>
<comment type="similarity">
    <text evidence="11">Belongs to the G-protein coupled receptor 1 family.</text>
</comment>
<dbReference type="PRINTS" id="PR00245">
    <property type="entry name" value="OLFACTORYR"/>
</dbReference>
<dbReference type="GO" id="GO:0005886">
    <property type="term" value="C:plasma membrane"/>
    <property type="evidence" value="ECO:0007669"/>
    <property type="project" value="UniProtKB-SubCell"/>
</dbReference>
<dbReference type="PROSITE" id="PS00237">
    <property type="entry name" value="G_PROTEIN_RECEP_F1_1"/>
    <property type="match status" value="1"/>
</dbReference>
<dbReference type="GO" id="GO:0004930">
    <property type="term" value="F:G protein-coupled receptor activity"/>
    <property type="evidence" value="ECO:0007669"/>
    <property type="project" value="UniProtKB-KW"/>
</dbReference>
<keyword evidence="9 11" id="KW-0675">Receptor</keyword>
<dbReference type="EMBL" id="DYDO01000006">
    <property type="protein sequence ID" value="DBA22747.1"/>
    <property type="molecule type" value="Genomic_DNA"/>
</dbReference>
<dbReference type="CDD" id="cd13954">
    <property type="entry name" value="7tmA_OR"/>
    <property type="match status" value="1"/>
</dbReference>
<evidence type="ECO:0000256" key="8">
    <source>
        <dbReference type="ARBA" id="ARBA00023136"/>
    </source>
</evidence>
<feature type="domain" description="G-protein coupled receptors family 1 profile" evidence="13">
    <location>
        <begin position="41"/>
        <end position="290"/>
    </location>
</feature>
<feature type="transmembrane region" description="Helical" evidence="12">
    <location>
        <begin position="273"/>
        <end position="292"/>
    </location>
</feature>
<dbReference type="PRINTS" id="PR00237">
    <property type="entry name" value="GPCRRHODOPSN"/>
</dbReference>
<dbReference type="FunFam" id="1.20.1070.10:FF:000001">
    <property type="entry name" value="Olfactory receptor"/>
    <property type="match status" value="1"/>
</dbReference>
<dbReference type="SUPFAM" id="SSF81321">
    <property type="entry name" value="Family A G protein-coupled receptor-like"/>
    <property type="match status" value="1"/>
</dbReference>
<feature type="transmembrane region" description="Helical" evidence="12">
    <location>
        <begin position="141"/>
        <end position="164"/>
    </location>
</feature>
<evidence type="ECO:0000256" key="10">
    <source>
        <dbReference type="ARBA" id="ARBA00023224"/>
    </source>
</evidence>